<accession>A0A3M6UXD3</accession>
<dbReference type="Proteomes" id="UP000275408">
    <property type="component" value="Unassembled WGS sequence"/>
</dbReference>
<sequence length="71" mass="7911">MLHSCDVENCEDTSATMVEKAEKSKRKDERCSCMTKMDASRSSTSRRFYSSLLSASCSVPASKTPVMNTYD</sequence>
<name>A0A3M6UXD3_POCDA</name>
<evidence type="ECO:0000313" key="1">
    <source>
        <dbReference type="EMBL" id="RMX58249.1"/>
    </source>
</evidence>
<proteinExistence type="predicted"/>
<dbReference type="EMBL" id="RCHS01000537">
    <property type="protein sequence ID" value="RMX58249.1"/>
    <property type="molecule type" value="Genomic_DNA"/>
</dbReference>
<comment type="caution">
    <text evidence="1">The sequence shown here is derived from an EMBL/GenBank/DDBJ whole genome shotgun (WGS) entry which is preliminary data.</text>
</comment>
<reference evidence="1 2" key="1">
    <citation type="journal article" date="2018" name="Sci. Rep.">
        <title>Comparative analysis of the Pocillopora damicornis genome highlights role of immune system in coral evolution.</title>
        <authorList>
            <person name="Cunning R."/>
            <person name="Bay R.A."/>
            <person name="Gillette P."/>
            <person name="Baker A.C."/>
            <person name="Traylor-Knowles N."/>
        </authorList>
    </citation>
    <scope>NUCLEOTIDE SEQUENCE [LARGE SCALE GENOMIC DNA]</scope>
    <source>
        <strain evidence="1">RSMAS</strain>
        <tissue evidence="1">Whole animal</tissue>
    </source>
</reference>
<gene>
    <name evidence="1" type="ORF">pdam_00000124</name>
</gene>
<organism evidence="1 2">
    <name type="scientific">Pocillopora damicornis</name>
    <name type="common">Cauliflower coral</name>
    <name type="synonym">Millepora damicornis</name>
    <dbReference type="NCBI Taxonomy" id="46731"/>
    <lineage>
        <taxon>Eukaryota</taxon>
        <taxon>Metazoa</taxon>
        <taxon>Cnidaria</taxon>
        <taxon>Anthozoa</taxon>
        <taxon>Hexacorallia</taxon>
        <taxon>Scleractinia</taxon>
        <taxon>Astrocoeniina</taxon>
        <taxon>Pocilloporidae</taxon>
        <taxon>Pocillopora</taxon>
    </lineage>
</organism>
<protein>
    <submittedName>
        <fullName evidence="1">Uncharacterized protein</fullName>
    </submittedName>
</protein>
<dbReference type="AlphaFoldDB" id="A0A3M6UXD3"/>
<keyword evidence="2" id="KW-1185">Reference proteome</keyword>
<evidence type="ECO:0000313" key="2">
    <source>
        <dbReference type="Proteomes" id="UP000275408"/>
    </source>
</evidence>